<protein>
    <submittedName>
        <fullName evidence="2">ROK family transcriptional regulator</fullName>
    </submittedName>
</protein>
<dbReference type="CDD" id="cd23763">
    <property type="entry name" value="ASKHA_ATPase_ROK"/>
    <property type="match status" value="1"/>
</dbReference>
<evidence type="ECO:0000313" key="2">
    <source>
        <dbReference type="EMBL" id="GAA1841348.1"/>
    </source>
</evidence>
<sequence length="398" mass="41169">MAATNAPGTPSWLGAVNDRAGLAVLLDHGPLTRNRICELVGVSKPTASQMMSRLLQAGVIEEQGLLAGSAGRAAVVYAARVDRRVGIAVDLDAFEVRATVVDAAGTDRPVVRMPLPHDPTARSAVEEVRRAIDEASAAAGTDPAAVHTVCLGIPGYVDPGASGELFSETLPGWPVRRLRSILEDDLGRTVLIENDVNLAAVAEREGGAATGRDVFALLWLGNGVGASFDVAGDLHRGSFGGAGEIGFLPVSAEAIALDPAARTVQDLVGGRAVALLARRHGLEADGFHAARAALADPAAEGVRRLVFDDLAERVAHVALPVIATLDPGLVVLAGPTADLGGETFANAVGAGIRRISRWYPEVLATSVHGDAVLRGARSLLAQRVREELLDSVAAVART</sequence>
<dbReference type="Proteomes" id="UP001501746">
    <property type="component" value="Unassembled WGS sequence"/>
</dbReference>
<dbReference type="PANTHER" id="PTHR18964">
    <property type="entry name" value="ROK (REPRESSOR, ORF, KINASE) FAMILY"/>
    <property type="match status" value="1"/>
</dbReference>
<dbReference type="InterPro" id="IPR000600">
    <property type="entry name" value="ROK"/>
</dbReference>
<evidence type="ECO:0000256" key="1">
    <source>
        <dbReference type="ARBA" id="ARBA00006479"/>
    </source>
</evidence>
<organism evidence="2 3">
    <name type="scientific">Agromyces salentinus</name>
    <dbReference type="NCBI Taxonomy" id="269421"/>
    <lineage>
        <taxon>Bacteria</taxon>
        <taxon>Bacillati</taxon>
        <taxon>Actinomycetota</taxon>
        <taxon>Actinomycetes</taxon>
        <taxon>Micrococcales</taxon>
        <taxon>Microbacteriaceae</taxon>
        <taxon>Agromyces</taxon>
    </lineage>
</organism>
<dbReference type="InterPro" id="IPR043129">
    <property type="entry name" value="ATPase_NBD"/>
</dbReference>
<evidence type="ECO:0000313" key="3">
    <source>
        <dbReference type="Proteomes" id="UP001501746"/>
    </source>
</evidence>
<dbReference type="SUPFAM" id="SSF46785">
    <property type="entry name" value="Winged helix' DNA-binding domain"/>
    <property type="match status" value="1"/>
</dbReference>
<dbReference type="InterPro" id="IPR036390">
    <property type="entry name" value="WH_DNA-bd_sf"/>
</dbReference>
<name>A0ABN2MWB1_9MICO</name>
<dbReference type="SUPFAM" id="SSF53067">
    <property type="entry name" value="Actin-like ATPase domain"/>
    <property type="match status" value="1"/>
</dbReference>
<dbReference type="EMBL" id="BAAANK010000008">
    <property type="protein sequence ID" value="GAA1841348.1"/>
    <property type="molecule type" value="Genomic_DNA"/>
</dbReference>
<dbReference type="Gene3D" id="3.30.420.40">
    <property type="match status" value="2"/>
</dbReference>
<dbReference type="InterPro" id="IPR036388">
    <property type="entry name" value="WH-like_DNA-bd_sf"/>
</dbReference>
<dbReference type="Pfam" id="PF00480">
    <property type="entry name" value="ROK"/>
    <property type="match status" value="1"/>
</dbReference>
<dbReference type="Gene3D" id="1.10.10.10">
    <property type="entry name" value="Winged helix-like DNA-binding domain superfamily/Winged helix DNA-binding domain"/>
    <property type="match status" value="1"/>
</dbReference>
<gene>
    <name evidence="2" type="ORF">GCM10009750_29470</name>
</gene>
<dbReference type="RefSeq" id="WP_170296971.1">
    <property type="nucleotide sequence ID" value="NZ_BAAANK010000008.1"/>
</dbReference>
<keyword evidence="3" id="KW-1185">Reference proteome</keyword>
<comment type="similarity">
    <text evidence="1">Belongs to the ROK (NagC/XylR) family.</text>
</comment>
<dbReference type="Pfam" id="PF13412">
    <property type="entry name" value="HTH_24"/>
    <property type="match status" value="1"/>
</dbReference>
<reference evidence="2 3" key="1">
    <citation type="journal article" date="2019" name="Int. J. Syst. Evol. Microbiol.">
        <title>The Global Catalogue of Microorganisms (GCM) 10K type strain sequencing project: providing services to taxonomists for standard genome sequencing and annotation.</title>
        <authorList>
            <consortium name="The Broad Institute Genomics Platform"/>
            <consortium name="The Broad Institute Genome Sequencing Center for Infectious Disease"/>
            <person name="Wu L."/>
            <person name="Ma J."/>
        </authorList>
    </citation>
    <scope>NUCLEOTIDE SEQUENCE [LARGE SCALE GENOMIC DNA]</scope>
    <source>
        <strain evidence="2 3">JCM 14323</strain>
    </source>
</reference>
<accession>A0ABN2MWB1</accession>
<proteinExistence type="inferred from homology"/>
<comment type="caution">
    <text evidence="2">The sequence shown here is derived from an EMBL/GenBank/DDBJ whole genome shotgun (WGS) entry which is preliminary data.</text>
</comment>
<dbReference type="PANTHER" id="PTHR18964:SF149">
    <property type="entry name" value="BIFUNCTIONAL UDP-N-ACETYLGLUCOSAMINE 2-EPIMERASE_N-ACETYLMANNOSAMINE KINASE"/>
    <property type="match status" value="1"/>
</dbReference>